<comment type="caution">
    <text evidence="2">The sequence shown here is derived from an EMBL/GenBank/DDBJ whole genome shotgun (WGS) entry which is preliminary data.</text>
</comment>
<feature type="domain" description="Putative zinc-finger" evidence="1">
    <location>
        <begin position="28"/>
        <end position="61"/>
    </location>
</feature>
<protein>
    <recommendedName>
        <fullName evidence="1">Putative zinc-finger domain-containing protein</fullName>
    </recommendedName>
</protein>
<dbReference type="NCBIfam" id="TIGR03988">
    <property type="entry name" value="antisig_RsrA"/>
    <property type="match status" value="1"/>
</dbReference>
<accession>A0A512PIP3</accession>
<dbReference type="OrthoDB" id="3267840at2"/>
<name>A0A512PIP3_9CELL</name>
<dbReference type="RefSeq" id="WP_146954816.1">
    <property type="nucleotide sequence ID" value="NZ_BAABBJ010000011.1"/>
</dbReference>
<dbReference type="InterPro" id="IPR024020">
    <property type="entry name" value="Anit_sigma_mycothiol_RsrA"/>
</dbReference>
<dbReference type="AlphaFoldDB" id="A0A512PIP3"/>
<evidence type="ECO:0000259" key="1">
    <source>
        <dbReference type="Pfam" id="PF13490"/>
    </source>
</evidence>
<dbReference type="EMBL" id="BKAL01000021">
    <property type="protein sequence ID" value="GEP71057.1"/>
    <property type="molecule type" value="Genomic_DNA"/>
</dbReference>
<evidence type="ECO:0000313" key="3">
    <source>
        <dbReference type="Proteomes" id="UP000321798"/>
    </source>
</evidence>
<dbReference type="InterPro" id="IPR027383">
    <property type="entry name" value="Znf_put"/>
</dbReference>
<reference evidence="2 3" key="1">
    <citation type="submission" date="2019-07" db="EMBL/GenBank/DDBJ databases">
        <title>Whole genome shotgun sequence of Cellulomonas soli NBRC 109434.</title>
        <authorList>
            <person name="Hosoyama A."/>
            <person name="Uohara A."/>
            <person name="Ohji S."/>
            <person name="Ichikawa N."/>
        </authorList>
    </citation>
    <scope>NUCLEOTIDE SEQUENCE [LARGE SCALE GENOMIC DNA]</scope>
    <source>
        <strain evidence="2 3">NBRC 109434</strain>
    </source>
</reference>
<proteinExistence type="predicted"/>
<evidence type="ECO:0000313" key="2">
    <source>
        <dbReference type="EMBL" id="GEP71057.1"/>
    </source>
</evidence>
<organism evidence="2 3">
    <name type="scientific">Cellulomonas soli</name>
    <dbReference type="NCBI Taxonomy" id="931535"/>
    <lineage>
        <taxon>Bacteria</taxon>
        <taxon>Bacillati</taxon>
        <taxon>Actinomycetota</taxon>
        <taxon>Actinomycetes</taxon>
        <taxon>Micrococcales</taxon>
        <taxon>Cellulomonadaceae</taxon>
        <taxon>Cellulomonas</taxon>
    </lineage>
</organism>
<keyword evidence="3" id="KW-1185">Reference proteome</keyword>
<gene>
    <name evidence="2" type="ORF">CSO01_37720</name>
</gene>
<sequence length="106" mass="11645">MSQGQISQGQISQGQAAHAASQASDCGCPEALDRLWEYLDAELTAPDQDVVSAHLSHCTGCLEEHEVERVMKAVVRRGCQEVAPDELRVKIHERITVLRVRGVLPE</sequence>
<dbReference type="Proteomes" id="UP000321798">
    <property type="component" value="Unassembled WGS sequence"/>
</dbReference>
<dbReference type="Pfam" id="PF13490">
    <property type="entry name" value="zf-HC2"/>
    <property type="match status" value="1"/>
</dbReference>